<dbReference type="EMBL" id="CAJVPT010016754">
    <property type="protein sequence ID" value="CAG8621254.1"/>
    <property type="molecule type" value="Genomic_DNA"/>
</dbReference>
<protein>
    <submittedName>
        <fullName evidence="1">15768_t:CDS:1</fullName>
    </submittedName>
</protein>
<evidence type="ECO:0000313" key="2">
    <source>
        <dbReference type="Proteomes" id="UP000789525"/>
    </source>
</evidence>
<accession>A0ACA9N130</accession>
<reference evidence="1" key="1">
    <citation type="submission" date="2021-06" db="EMBL/GenBank/DDBJ databases">
        <authorList>
            <person name="Kallberg Y."/>
            <person name="Tangrot J."/>
            <person name="Rosling A."/>
        </authorList>
    </citation>
    <scope>NUCLEOTIDE SEQUENCE</scope>
    <source>
        <strain evidence="1">CL356</strain>
    </source>
</reference>
<proteinExistence type="predicted"/>
<dbReference type="Proteomes" id="UP000789525">
    <property type="component" value="Unassembled WGS sequence"/>
</dbReference>
<sequence length="190" mass="20930">MPQELRYQGTPQASLHSVGGKSGIMSKLAEARPLQHVDGSGDEALPAGDRYPINLFTNDGRHAHPAIGVADVNAPQILSDSFHEMIHRDVYEEGKLRALYTYGTETSKFYSLAGRFDKTSSFTIGQPSRRSSYSDAVFSSPQTMLIHPRYRQWGKEESSESLISHYGLAVQNGPKSLISLSNVTWQSSSP</sequence>
<keyword evidence="2" id="KW-1185">Reference proteome</keyword>
<organism evidence="1 2">
    <name type="scientific">Acaulospora colombiana</name>
    <dbReference type="NCBI Taxonomy" id="27376"/>
    <lineage>
        <taxon>Eukaryota</taxon>
        <taxon>Fungi</taxon>
        <taxon>Fungi incertae sedis</taxon>
        <taxon>Mucoromycota</taxon>
        <taxon>Glomeromycotina</taxon>
        <taxon>Glomeromycetes</taxon>
        <taxon>Diversisporales</taxon>
        <taxon>Acaulosporaceae</taxon>
        <taxon>Acaulospora</taxon>
    </lineage>
</organism>
<evidence type="ECO:0000313" key="1">
    <source>
        <dbReference type="EMBL" id="CAG8621254.1"/>
    </source>
</evidence>
<name>A0ACA9N130_9GLOM</name>
<gene>
    <name evidence="1" type="ORF">ACOLOM_LOCUS7336</name>
</gene>
<comment type="caution">
    <text evidence="1">The sequence shown here is derived from an EMBL/GenBank/DDBJ whole genome shotgun (WGS) entry which is preliminary data.</text>
</comment>